<dbReference type="PATRIC" id="fig|86416.3.peg.238"/>
<evidence type="ECO:0000256" key="3">
    <source>
        <dbReference type="ARBA" id="ARBA00022490"/>
    </source>
</evidence>
<feature type="domain" description="Alpha-D-phosphohexomutase alpha/beta/alpha" evidence="8">
    <location>
        <begin position="425"/>
        <end position="554"/>
    </location>
</feature>
<dbReference type="Gene3D" id="3.30.310.50">
    <property type="entry name" value="Alpha-D-phosphohexomutase, C-terminal domain"/>
    <property type="match status" value="1"/>
</dbReference>
<dbReference type="SUPFAM" id="SSF55957">
    <property type="entry name" value="Phosphoglucomutase, C-terminal domain"/>
    <property type="match status" value="1"/>
</dbReference>
<dbReference type="RefSeq" id="WP_015613655.1">
    <property type="nucleotide sequence ID" value="NC_021182.1"/>
</dbReference>
<comment type="similarity">
    <text evidence="2">Belongs to the phosphohexose mutase family.</text>
</comment>
<gene>
    <name evidence="10" type="ORF">Clopa_0264</name>
</gene>
<organism evidence="10 11">
    <name type="scientific">Clostridium pasteurianum BC1</name>
    <dbReference type="NCBI Taxonomy" id="86416"/>
    <lineage>
        <taxon>Bacteria</taxon>
        <taxon>Bacillati</taxon>
        <taxon>Bacillota</taxon>
        <taxon>Clostridia</taxon>
        <taxon>Eubacteriales</taxon>
        <taxon>Clostridiaceae</taxon>
        <taxon>Clostridium</taxon>
    </lineage>
</organism>
<reference evidence="10 11" key="1">
    <citation type="submission" date="2012-01" db="EMBL/GenBank/DDBJ databases">
        <title>Complete sequence of chromosome of Clostridium pasteurianum BC1.</title>
        <authorList>
            <consortium name="US DOE Joint Genome Institute"/>
            <person name="Lucas S."/>
            <person name="Han J."/>
            <person name="Lapidus A."/>
            <person name="Cheng J.-F."/>
            <person name="Goodwin L."/>
            <person name="Pitluck S."/>
            <person name="Peters L."/>
            <person name="Mikhailova N."/>
            <person name="Teshima H."/>
            <person name="Detter J.C."/>
            <person name="Han C."/>
            <person name="Tapia R."/>
            <person name="Land M."/>
            <person name="Hauser L."/>
            <person name="Kyrpides N."/>
            <person name="Ivanova N."/>
            <person name="Pagani I."/>
            <person name="Dunn J."/>
            <person name="Taghavi S."/>
            <person name="Francis A."/>
            <person name="van der Lelie D."/>
            <person name="Woyke T."/>
        </authorList>
    </citation>
    <scope>NUCLEOTIDE SEQUENCE [LARGE SCALE GENOMIC DNA]</scope>
    <source>
        <strain evidence="10 11">BC1</strain>
    </source>
</reference>
<dbReference type="CDD" id="cd04181">
    <property type="entry name" value="NTP_transferase"/>
    <property type="match status" value="1"/>
</dbReference>
<dbReference type="InterPro" id="IPR056764">
    <property type="entry name" value="LbH_EIF2B3/5"/>
</dbReference>
<dbReference type="SUPFAM" id="SSF53738">
    <property type="entry name" value="Phosphoglucomutase, first 3 domains"/>
    <property type="match status" value="1"/>
</dbReference>
<keyword evidence="5" id="KW-0648">Protein biosynthesis</keyword>
<dbReference type="Gene3D" id="3.40.120.10">
    <property type="entry name" value="Alpha-D-Glucose-1,6-Bisphosphate, subunit A, domain 3"/>
    <property type="match status" value="3"/>
</dbReference>
<dbReference type="Pfam" id="PF00483">
    <property type="entry name" value="NTP_transferase"/>
    <property type="match status" value="1"/>
</dbReference>
<dbReference type="InterPro" id="IPR005844">
    <property type="entry name" value="A-D-PHexomutase_a/b/a-I"/>
</dbReference>
<evidence type="ECO:0000313" key="10">
    <source>
        <dbReference type="EMBL" id="AGK95328.1"/>
    </source>
</evidence>
<evidence type="ECO:0000256" key="4">
    <source>
        <dbReference type="ARBA" id="ARBA00022540"/>
    </source>
</evidence>
<feature type="domain" description="Nucleotidyl transferase" evidence="7">
    <location>
        <begin position="2"/>
        <end position="272"/>
    </location>
</feature>
<dbReference type="SUPFAM" id="SSF53448">
    <property type="entry name" value="Nucleotide-diphospho-sugar transferases"/>
    <property type="match status" value="1"/>
</dbReference>
<dbReference type="KEGG" id="cpas:Clopa_0264"/>
<dbReference type="OrthoDB" id="9803871at2"/>
<evidence type="ECO:0000259" key="7">
    <source>
        <dbReference type="Pfam" id="PF00483"/>
    </source>
</evidence>
<keyword evidence="3" id="KW-0963">Cytoplasm</keyword>
<evidence type="ECO:0000256" key="6">
    <source>
        <dbReference type="SAM" id="MobiDB-lite"/>
    </source>
</evidence>
<dbReference type="InterPro" id="IPR029044">
    <property type="entry name" value="Nucleotide-diphossugar_trans"/>
</dbReference>
<dbReference type="Gene3D" id="2.160.10.10">
    <property type="entry name" value="Hexapeptide repeat proteins"/>
    <property type="match status" value="2"/>
</dbReference>
<sequence>MKAIIMAGGKGTRLRPLTCSRPKPMMPIMGKPVMQYSLELLKNSGIKDIGITLQYLPDSIIDYFGDGSEFGVNLKYFIEASPLGTAGSVKNAEDFLDETFIVISGDAITDVNLIEALKYHKDKKAVATLILKEVSAPLEYGVVVTDKEGKITGFLEKPNWREVFSDKVNTGIYVLEPEIFKFYPMTSRRCNTPPSKGGDNSDTSLDNSSKLGGSTKSHQVRFIDDKDKSFDFSNDLFPILMEKNVSMYGYNSNFYWCDIGNINQFMQCNYDVLMGRVNVNIKGEEYKKGIWIGNNCTLSPNVNIKPPVYIGDNSNVYDGVEIGPYTVIGKNNIISSGSTIKKSIIFNNSYIGENTEIRASLICDKVQLENGVSMFEEAVIGDESIIGERSIIKPKVKIWPNKSIGNGEVIRENLIWNRKIERSFFSSKGIRGNINVNITPEFVLKLSSAYGSILNSNSKIIISCSDEGSAQMLKFSLATGLISMGIQVYDLNKSTLEATRIITVSRGFSGAVHIYVDKDNNERAVIVFIDKDGLDISKNMKRKIESNFVREDFRRVKMDNFKSIVTMEDCTKHYIKNILDKLNREKIINNKYKIVFITKNRIIKWQLINMFNEIKVDTVVMKDSSDLGELSEEVKKSHASLGIWISDEADNYVLIDEKGKIMENSFKDVLKALIILNTFKFKTLAVAVDVTHSVEKIANMYNAKFIITKIDHRNIVSEYIKNEKDKNEKEILVSYLSTIDSVSMLSLILNLMAEFNMTLSGLTETAPQYHNKVMKVKCPWEMKGKVMRNIIENGDFNYLDLIEGVRISFPKCWVIILPDLDEPLCSVQAEGEDEEYVEKILKKISLNIQKILY</sequence>
<feature type="region of interest" description="Disordered" evidence="6">
    <location>
        <begin position="191"/>
        <end position="216"/>
    </location>
</feature>
<dbReference type="AlphaFoldDB" id="R4JYF6"/>
<dbReference type="eggNOG" id="COG1208">
    <property type="taxonomic scope" value="Bacteria"/>
</dbReference>
<dbReference type="SUPFAM" id="SSF51161">
    <property type="entry name" value="Trimeric LpxA-like enzymes"/>
    <property type="match status" value="1"/>
</dbReference>
<feature type="domain" description="EIF2B subunit epsilon/gamma LbH" evidence="9">
    <location>
        <begin position="288"/>
        <end position="389"/>
    </location>
</feature>
<keyword evidence="11" id="KW-1185">Reference proteome</keyword>
<evidence type="ECO:0000256" key="2">
    <source>
        <dbReference type="ARBA" id="ARBA00010231"/>
    </source>
</evidence>
<evidence type="ECO:0000259" key="8">
    <source>
        <dbReference type="Pfam" id="PF02878"/>
    </source>
</evidence>
<dbReference type="InterPro" id="IPR016055">
    <property type="entry name" value="A-D-PHexomutase_a/b/a-I/II/III"/>
</dbReference>
<dbReference type="GO" id="GO:0005975">
    <property type="term" value="P:carbohydrate metabolic process"/>
    <property type="evidence" value="ECO:0007669"/>
    <property type="project" value="InterPro"/>
</dbReference>
<dbReference type="Pfam" id="PF25084">
    <property type="entry name" value="LbH_EIF2B"/>
    <property type="match status" value="1"/>
</dbReference>
<dbReference type="eggNOG" id="COG1109">
    <property type="taxonomic scope" value="Bacteria"/>
</dbReference>
<proteinExistence type="inferred from homology"/>
<dbReference type="Gene3D" id="3.90.550.10">
    <property type="entry name" value="Spore Coat Polysaccharide Biosynthesis Protein SpsA, Chain A"/>
    <property type="match status" value="1"/>
</dbReference>
<evidence type="ECO:0000256" key="1">
    <source>
        <dbReference type="ARBA" id="ARBA00004514"/>
    </source>
</evidence>
<dbReference type="InterPro" id="IPR011004">
    <property type="entry name" value="Trimer_LpxA-like_sf"/>
</dbReference>
<dbReference type="InterPro" id="IPR005835">
    <property type="entry name" value="NTP_transferase_dom"/>
</dbReference>
<protein>
    <submittedName>
        <fullName evidence="10">Nucleoside-diphosphate-sugar pyrophosphorylase family protein</fullName>
    </submittedName>
</protein>
<comment type="subcellular location">
    <subcellularLocation>
        <location evidence="1">Cytoplasm</location>
        <location evidence="1">Cytosol</location>
    </subcellularLocation>
</comment>
<dbReference type="Pfam" id="PF02878">
    <property type="entry name" value="PGM_PMM_I"/>
    <property type="match status" value="1"/>
</dbReference>
<dbReference type="InterPro" id="IPR050486">
    <property type="entry name" value="Mannose-1P_guanyltransferase"/>
</dbReference>
<evidence type="ECO:0000313" key="11">
    <source>
        <dbReference type="Proteomes" id="UP000013523"/>
    </source>
</evidence>
<dbReference type="STRING" id="86416.Clopa_0264"/>
<dbReference type="HOGENOM" id="CLU_017652_1_0_9"/>
<name>R4JYF6_CLOPA</name>
<keyword evidence="4" id="KW-0396">Initiation factor</keyword>
<accession>R4JYF6</accession>
<dbReference type="PANTHER" id="PTHR22572">
    <property type="entry name" value="SUGAR-1-PHOSPHATE GUANYL TRANSFERASE"/>
    <property type="match status" value="1"/>
</dbReference>
<dbReference type="InterPro" id="IPR036900">
    <property type="entry name" value="A-D-PHexomutase_C_sf"/>
</dbReference>
<evidence type="ECO:0000256" key="5">
    <source>
        <dbReference type="ARBA" id="ARBA00022917"/>
    </source>
</evidence>
<dbReference type="GO" id="GO:0016868">
    <property type="term" value="F:intramolecular phosphotransferase activity"/>
    <property type="evidence" value="ECO:0007669"/>
    <property type="project" value="InterPro"/>
</dbReference>
<dbReference type="EMBL" id="CP003261">
    <property type="protein sequence ID" value="AGK95328.1"/>
    <property type="molecule type" value="Genomic_DNA"/>
</dbReference>
<dbReference type="Proteomes" id="UP000013523">
    <property type="component" value="Chromosome"/>
</dbReference>
<evidence type="ECO:0000259" key="9">
    <source>
        <dbReference type="Pfam" id="PF25084"/>
    </source>
</evidence>